<dbReference type="AlphaFoldDB" id="A0A1J5PGD8"/>
<evidence type="ECO:0000313" key="1">
    <source>
        <dbReference type="EMBL" id="OIQ70486.1"/>
    </source>
</evidence>
<dbReference type="InterPro" id="IPR029052">
    <property type="entry name" value="Metallo-depent_PP-like"/>
</dbReference>
<comment type="caution">
    <text evidence="1">The sequence shown here is derived from an EMBL/GenBank/DDBJ whole genome shotgun (WGS) entry which is preliminary data.</text>
</comment>
<organism evidence="1">
    <name type="scientific">mine drainage metagenome</name>
    <dbReference type="NCBI Taxonomy" id="410659"/>
    <lineage>
        <taxon>unclassified sequences</taxon>
        <taxon>metagenomes</taxon>
        <taxon>ecological metagenomes</taxon>
    </lineage>
</organism>
<dbReference type="EMBL" id="MLJW01004179">
    <property type="protein sequence ID" value="OIQ70486.1"/>
    <property type="molecule type" value="Genomic_DNA"/>
</dbReference>
<reference evidence="1" key="1">
    <citation type="submission" date="2016-10" db="EMBL/GenBank/DDBJ databases">
        <title>Sequence of Gallionella enrichment culture.</title>
        <authorList>
            <person name="Poehlein A."/>
            <person name="Muehling M."/>
            <person name="Daniel R."/>
        </authorList>
    </citation>
    <scope>NUCLEOTIDE SEQUENCE</scope>
</reference>
<accession>A0A1J5PGD8</accession>
<sequence length="129" mass="14557">MQLFLNAAFSEAGVWPDVVFSGHVHNYQRFRKQYPNGKTVPFIIAGAGGYAELHKIAQVGDRAFPDQSKLLDNVYLEKYCDETHGFLKICIEKTATDFTLKGDYYTIDTLQGEATPATLYDSFTINLKH</sequence>
<name>A0A1J5PGD8_9ZZZZ</name>
<proteinExistence type="predicted"/>
<dbReference type="Gene3D" id="3.60.21.10">
    <property type="match status" value="1"/>
</dbReference>
<gene>
    <name evidence="1" type="ORF">GALL_479020</name>
</gene>
<dbReference type="SUPFAM" id="SSF56300">
    <property type="entry name" value="Metallo-dependent phosphatases"/>
    <property type="match status" value="1"/>
</dbReference>
<protein>
    <submittedName>
        <fullName evidence="1">Uncharacterized protein</fullName>
    </submittedName>
</protein>